<name>A6FWV2_9BACT</name>
<dbReference type="PANTHER" id="PTHR31793">
    <property type="entry name" value="4-HYDROXYBENZOYL-COA THIOESTERASE FAMILY MEMBER"/>
    <property type="match status" value="1"/>
</dbReference>
<dbReference type="InterPro" id="IPR029069">
    <property type="entry name" value="HotDog_dom_sf"/>
</dbReference>
<dbReference type="STRING" id="391625.PPSIR1_04898"/>
<gene>
    <name evidence="1" type="ORF">PPSIR1_04898</name>
</gene>
<dbReference type="EMBL" id="ABCS01000001">
    <property type="protein sequence ID" value="EDM81776.1"/>
    <property type="molecule type" value="Genomic_DNA"/>
</dbReference>
<protein>
    <submittedName>
        <fullName evidence="1">Predicted thioesterase</fullName>
    </submittedName>
</protein>
<comment type="caution">
    <text evidence="1">The sequence shown here is derived from an EMBL/GenBank/DDBJ whole genome shotgun (WGS) entry which is preliminary data.</text>
</comment>
<evidence type="ECO:0000313" key="2">
    <source>
        <dbReference type="Proteomes" id="UP000005801"/>
    </source>
</evidence>
<dbReference type="Proteomes" id="UP000005801">
    <property type="component" value="Unassembled WGS sequence"/>
</dbReference>
<dbReference type="Gene3D" id="3.10.129.10">
    <property type="entry name" value="Hotdog Thioesterase"/>
    <property type="match status" value="1"/>
</dbReference>
<dbReference type="AlphaFoldDB" id="A6FWV2"/>
<dbReference type="InterPro" id="IPR050563">
    <property type="entry name" value="4-hydroxybenzoyl-CoA_TE"/>
</dbReference>
<organism evidence="1 2">
    <name type="scientific">Plesiocystis pacifica SIR-1</name>
    <dbReference type="NCBI Taxonomy" id="391625"/>
    <lineage>
        <taxon>Bacteria</taxon>
        <taxon>Pseudomonadati</taxon>
        <taxon>Myxococcota</taxon>
        <taxon>Polyangia</taxon>
        <taxon>Nannocystales</taxon>
        <taxon>Nannocystaceae</taxon>
        <taxon>Plesiocystis</taxon>
    </lineage>
</organism>
<reference evidence="1 2" key="1">
    <citation type="submission" date="2007-06" db="EMBL/GenBank/DDBJ databases">
        <authorList>
            <person name="Shimkets L."/>
            <person name="Ferriera S."/>
            <person name="Johnson J."/>
            <person name="Kravitz S."/>
            <person name="Beeson K."/>
            <person name="Sutton G."/>
            <person name="Rogers Y.-H."/>
            <person name="Friedman R."/>
            <person name="Frazier M."/>
            <person name="Venter J.C."/>
        </authorList>
    </citation>
    <scope>NUCLEOTIDE SEQUENCE [LARGE SCALE GENOMIC DNA]</scope>
    <source>
        <strain evidence="1 2">SIR-1</strain>
    </source>
</reference>
<evidence type="ECO:0000313" key="1">
    <source>
        <dbReference type="EMBL" id="EDM81776.1"/>
    </source>
</evidence>
<accession>A6FWV2</accession>
<dbReference type="SUPFAM" id="SSF54637">
    <property type="entry name" value="Thioesterase/thiol ester dehydrase-isomerase"/>
    <property type="match status" value="1"/>
</dbReference>
<proteinExistence type="predicted"/>
<dbReference type="Pfam" id="PF13279">
    <property type="entry name" value="4HBT_2"/>
    <property type="match status" value="1"/>
</dbReference>
<dbReference type="CDD" id="cd00586">
    <property type="entry name" value="4HBT"/>
    <property type="match status" value="1"/>
</dbReference>
<sequence length="170" mass="18448">MSAVVEPLDIPPGFSDPEGLGTPVCVRQAVAWGEMDSLGHVNNIIYLRWLENARFEWFERVGVSAWMRESGGAVGPILARVECDYRLPVGFPDKVWTSLRCVELGGSSMRLRSQVWSEAHGAVAAEGDAVIVLVDYAAESSVRVPEPIRAAIRALDGEGLVERGRSTPTA</sequence>
<keyword evidence="2" id="KW-1185">Reference proteome</keyword>
<dbReference type="PANTHER" id="PTHR31793:SF39">
    <property type="entry name" value="THIOESTERASE_THIOL ESTER DEHYDRASE-ISOMERASE"/>
    <property type="match status" value="1"/>
</dbReference>
<dbReference type="eggNOG" id="COG0824">
    <property type="taxonomic scope" value="Bacteria"/>
</dbReference>
<dbReference type="GO" id="GO:0047617">
    <property type="term" value="F:fatty acyl-CoA hydrolase activity"/>
    <property type="evidence" value="ECO:0007669"/>
    <property type="project" value="TreeGrafter"/>
</dbReference>